<evidence type="ECO:0008006" key="3">
    <source>
        <dbReference type="Google" id="ProtNLM"/>
    </source>
</evidence>
<gene>
    <name evidence="1" type="ORF">Ahy_A09g041359</name>
</gene>
<keyword evidence="2" id="KW-1185">Reference proteome</keyword>
<comment type="caution">
    <text evidence="1">The sequence shown here is derived from an EMBL/GenBank/DDBJ whole genome shotgun (WGS) entry which is preliminary data.</text>
</comment>
<proteinExistence type="predicted"/>
<evidence type="ECO:0000313" key="1">
    <source>
        <dbReference type="EMBL" id="RYR36403.1"/>
    </source>
</evidence>
<dbReference type="Proteomes" id="UP000289738">
    <property type="component" value="Chromosome A09"/>
</dbReference>
<dbReference type="EMBL" id="SDMP01000009">
    <property type="protein sequence ID" value="RYR36403.1"/>
    <property type="molecule type" value="Genomic_DNA"/>
</dbReference>
<protein>
    <recommendedName>
        <fullName evidence="3">Aminotransferase-like plant mobile domain-containing protein</fullName>
    </recommendedName>
</protein>
<evidence type="ECO:0000313" key="2">
    <source>
        <dbReference type="Proteomes" id="UP000289738"/>
    </source>
</evidence>
<dbReference type="AlphaFoldDB" id="A0A445BCK4"/>
<sequence length="189" mass="20866">MARQAENDGDINKLNETTHYAGTADFERLHLLLPRRVSHTFPPPDAIFPYLAEAGFGDTVSLRNFTFDNSLIFALVERWRLEMHTFYLPWSEDVTYHPGLRAYDVGIGGAAARRQASRGSTAGEAEEGVLHAEACMAAGSCLPDAPDRQSQDPPIVRQVLYHVTDRKVFDDRQVQQSGAPSLATVVPGL</sequence>
<reference evidence="1 2" key="1">
    <citation type="submission" date="2019-01" db="EMBL/GenBank/DDBJ databases">
        <title>Sequencing of cultivated peanut Arachis hypogaea provides insights into genome evolution and oil improvement.</title>
        <authorList>
            <person name="Chen X."/>
        </authorList>
    </citation>
    <scope>NUCLEOTIDE SEQUENCE [LARGE SCALE GENOMIC DNA]</scope>
    <source>
        <strain evidence="2">cv. Fuhuasheng</strain>
        <tissue evidence="1">Leaves</tissue>
    </source>
</reference>
<organism evidence="1 2">
    <name type="scientific">Arachis hypogaea</name>
    <name type="common">Peanut</name>
    <dbReference type="NCBI Taxonomy" id="3818"/>
    <lineage>
        <taxon>Eukaryota</taxon>
        <taxon>Viridiplantae</taxon>
        <taxon>Streptophyta</taxon>
        <taxon>Embryophyta</taxon>
        <taxon>Tracheophyta</taxon>
        <taxon>Spermatophyta</taxon>
        <taxon>Magnoliopsida</taxon>
        <taxon>eudicotyledons</taxon>
        <taxon>Gunneridae</taxon>
        <taxon>Pentapetalae</taxon>
        <taxon>rosids</taxon>
        <taxon>fabids</taxon>
        <taxon>Fabales</taxon>
        <taxon>Fabaceae</taxon>
        <taxon>Papilionoideae</taxon>
        <taxon>50 kb inversion clade</taxon>
        <taxon>dalbergioids sensu lato</taxon>
        <taxon>Dalbergieae</taxon>
        <taxon>Pterocarpus clade</taxon>
        <taxon>Arachis</taxon>
    </lineage>
</organism>
<accession>A0A445BCK4</accession>
<name>A0A445BCK4_ARAHY</name>